<keyword evidence="1" id="KW-0732">Signal</keyword>
<dbReference type="Pfam" id="PF14054">
    <property type="entry name" value="DUF4249"/>
    <property type="match status" value="1"/>
</dbReference>
<dbReference type="Proteomes" id="UP000219559">
    <property type="component" value="Unassembled WGS sequence"/>
</dbReference>
<protein>
    <recommendedName>
        <fullName evidence="4">DUF4249 domain-containing protein</fullName>
    </recommendedName>
</protein>
<name>A0A2A4GD12_9FLAO</name>
<dbReference type="AlphaFoldDB" id="A0A2A4GD12"/>
<sequence>MFFGRKISRLLFSMLCLLLLSCVEEFVPENTPSENQLLVVDALVTNEVKKQQVRLWKTANIGPEIEPVPETGAHVEIVENESNTFVLNEIAPGIYESERAWGVQSQQTYRLYITRSNGRSYQSNNVTAPQPSIIEEVQAVAANDDQGERGMAILVSSNDPSQNSKFYRYEYSEAYKIIAPEWSPFEFDVINREYPNYEVGIKLNENNEEICYGAGRSKDILQFSTSSLSEDRVVDYPVRFIPQSSYTISHRYTIEVSQYVQTPDAYTFSEQLKEQEGGQSLLSTVQPGFLQGNVRSETDKNERVVGYFDVSTVDRQRIWVNYAELFPGEALPPYAVNCQVVLSPPLFSLGAHQMGVQTSPLIEAIDAHTITYVAENSEFNDIHEPPFYVVKSECGDCRLLGSEFKPDFWIE</sequence>
<dbReference type="OrthoDB" id="1062680at2"/>
<organism evidence="2 3">
    <name type="scientific">Sediminicola luteus</name>
    <dbReference type="NCBI Taxonomy" id="319238"/>
    <lineage>
        <taxon>Bacteria</taxon>
        <taxon>Pseudomonadati</taxon>
        <taxon>Bacteroidota</taxon>
        <taxon>Flavobacteriia</taxon>
        <taxon>Flavobacteriales</taxon>
        <taxon>Flavobacteriaceae</taxon>
        <taxon>Sediminicola</taxon>
    </lineage>
</organism>
<dbReference type="EMBL" id="NBWU01000001">
    <property type="protein sequence ID" value="PCE65868.1"/>
    <property type="molecule type" value="Genomic_DNA"/>
</dbReference>
<gene>
    <name evidence="2" type="ORF">B7P33_00775</name>
</gene>
<feature type="chain" id="PRO_5012065219" description="DUF4249 domain-containing protein" evidence="1">
    <location>
        <begin position="26"/>
        <end position="411"/>
    </location>
</feature>
<reference evidence="2 3" key="1">
    <citation type="submission" date="2017-04" db="EMBL/GenBank/DDBJ databases">
        <title>A new member of the family Flavobacteriaceae isolated from ascidians.</title>
        <authorList>
            <person name="Chen L."/>
        </authorList>
    </citation>
    <scope>NUCLEOTIDE SEQUENCE [LARGE SCALE GENOMIC DNA]</scope>
    <source>
        <strain evidence="2 3">HQA918</strain>
    </source>
</reference>
<feature type="signal peptide" evidence="1">
    <location>
        <begin position="1"/>
        <end position="25"/>
    </location>
</feature>
<accession>A0A2A4GD12</accession>
<evidence type="ECO:0000313" key="3">
    <source>
        <dbReference type="Proteomes" id="UP000219559"/>
    </source>
</evidence>
<evidence type="ECO:0008006" key="4">
    <source>
        <dbReference type="Google" id="ProtNLM"/>
    </source>
</evidence>
<comment type="caution">
    <text evidence="2">The sequence shown here is derived from an EMBL/GenBank/DDBJ whole genome shotgun (WGS) entry which is preliminary data.</text>
</comment>
<dbReference type="PROSITE" id="PS51257">
    <property type="entry name" value="PROKAR_LIPOPROTEIN"/>
    <property type="match status" value="1"/>
</dbReference>
<proteinExistence type="predicted"/>
<dbReference type="InterPro" id="IPR025345">
    <property type="entry name" value="DUF4249"/>
</dbReference>
<evidence type="ECO:0000313" key="2">
    <source>
        <dbReference type="EMBL" id="PCE65868.1"/>
    </source>
</evidence>
<keyword evidence="3" id="KW-1185">Reference proteome</keyword>
<evidence type="ECO:0000256" key="1">
    <source>
        <dbReference type="SAM" id="SignalP"/>
    </source>
</evidence>